<dbReference type="GO" id="GO:0071713">
    <property type="term" value="F:para-aminobenzoyl-glutamate hydrolase activity"/>
    <property type="evidence" value="ECO:0007669"/>
    <property type="project" value="TreeGrafter"/>
</dbReference>
<name>A0A9J6P9L0_9CLOT</name>
<dbReference type="Gene3D" id="3.40.630.10">
    <property type="entry name" value="Zn peptidases"/>
    <property type="match status" value="1"/>
</dbReference>
<reference evidence="1" key="1">
    <citation type="journal article" date="2021" name="mSystems">
        <title>Bacteria and Archaea Synergistically Convert Glycine Betaine to Biogenic Methane in the Formosa Cold Seep of the South China Sea.</title>
        <authorList>
            <person name="Li L."/>
            <person name="Zhang W."/>
            <person name="Zhang S."/>
            <person name="Song L."/>
            <person name="Sun Q."/>
            <person name="Zhang H."/>
            <person name="Xiang H."/>
            <person name="Dong X."/>
        </authorList>
    </citation>
    <scope>NUCLEOTIDE SEQUENCE</scope>
    <source>
        <strain evidence="1">ZWT</strain>
    </source>
</reference>
<accession>A0A9J6P9L0</accession>
<dbReference type="PANTHER" id="PTHR30575:SF0">
    <property type="entry name" value="XAA-ARG DIPEPTIDASE"/>
    <property type="match status" value="1"/>
</dbReference>
<dbReference type="Proteomes" id="UP001056429">
    <property type="component" value="Unassembled WGS sequence"/>
</dbReference>
<gene>
    <name evidence="1" type="ORF">KDK92_20000</name>
</gene>
<dbReference type="SUPFAM" id="SSF53187">
    <property type="entry name" value="Zn-dependent exopeptidases"/>
    <property type="match status" value="1"/>
</dbReference>
<evidence type="ECO:0000313" key="2">
    <source>
        <dbReference type="Proteomes" id="UP001056429"/>
    </source>
</evidence>
<dbReference type="Gene3D" id="3.30.70.360">
    <property type="match status" value="1"/>
</dbReference>
<dbReference type="GO" id="GO:0016805">
    <property type="term" value="F:dipeptidase activity"/>
    <property type="evidence" value="ECO:0007669"/>
    <property type="project" value="TreeGrafter"/>
</dbReference>
<keyword evidence="2" id="KW-1185">Reference proteome</keyword>
<organism evidence="1 2">
    <name type="scientific">Oceanirhabdus seepicola</name>
    <dbReference type="NCBI Taxonomy" id="2828781"/>
    <lineage>
        <taxon>Bacteria</taxon>
        <taxon>Bacillati</taxon>
        <taxon>Bacillota</taxon>
        <taxon>Clostridia</taxon>
        <taxon>Eubacteriales</taxon>
        <taxon>Clostridiaceae</taxon>
        <taxon>Oceanirhabdus</taxon>
    </lineage>
</organism>
<dbReference type="PANTHER" id="PTHR30575">
    <property type="entry name" value="PEPTIDASE M20"/>
    <property type="match status" value="1"/>
</dbReference>
<dbReference type="InterPro" id="IPR052030">
    <property type="entry name" value="Peptidase_M20/M20A_hydrolases"/>
</dbReference>
<dbReference type="GO" id="GO:0046657">
    <property type="term" value="P:folic acid catabolic process"/>
    <property type="evidence" value="ECO:0007669"/>
    <property type="project" value="TreeGrafter"/>
</dbReference>
<sequence>MKQKVVSFLSTVKKDIFDVNKFIYNNPEKSYEENNCLNFLTNTLEKFNYKIQKNYCSIPTSFCGELGNGHPKICLICKYSVSENNAHITGVNASTTMSIGAAIGLSKIMTEIPSGTIYVIGCPGNDITGAEMTMANQGCFEDMDIIISPKAYNKNVINVTSACITPLKINFSSEKAIEGYANTITMDALNITCNSLNALIKNLCNRCDINIVSLKGEKNPYTFPACSEGHLYIRTKFSSQCNDVEKKIRNYAKSVGDFLNLDSEVDIDETPCKELVSVHKLNRLFESNLKEKGIINFEDSLYESQGLSIGALSHTTPCIVPLISLCEEKNITAFPSKEFGDASISEYAEQQIMNGIEATTSTIIDLFERSDLLQEITNEFFDRLTYH</sequence>
<dbReference type="AlphaFoldDB" id="A0A9J6P9L0"/>
<dbReference type="RefSeq" id="WP_250861161.1">
    <property type="nucleotide sequence ID" value="NZ_JAGSOJ010000004.1"/>
</dbReference>
<protein>
    <recommendedName>
        <fullName evidence="3">Peptidase M20 domain-containing protein 2</fullName>
    </recommendedName>
</protein>
<dbReference type="GO" id="GO:0005737">
    <property type="term" value="C:cytoplasm"/>
    <property type="evidence" value="ECO:0007669"/>
    <property type="project" value="TreeGrafter"/>
</dbReference>
<dbReference type="EMBL" id="JAGSOJ010000004">
    <property type="protein sequence ID" value="MCM1992032.1"/>
    <property type="molecule type" value="Genomic_DNA"/>
</dbReference>
<evidence type="ECO:0008006" key="3">
    <source>
        <dbReference type="Google" id="ProtNLM"/>
    </source>
</evidence>
<reference evidence="1" key="2">
    <citation type="submission" date="2021-04" db="EMBL/GenBank/DDBJ databases">
        <authorList>
            <person name="Dong X."/>
        </authorList>
    </citation>
    <scope>NUCLEOTIDE SEQUENCE</scope>
    <source>
        <strain evidence="1">ZWT</strain>
    </source>
</reference>
<comment type="caution">
    <text evidence="1">The sequence shown here is derived from an EMBL/GenBank/DDBJ whole genome shotgun (WGS) entry which is preliminary data.</text>
</comment>
<proteinExistence type="predicted"/>
<evidence type="ECO:0000313" key="1">
    <source>
        <dbReference type="EMBL" id="MCM1992032.1"/>
    </source>
</evidence>